<dbReference type="OrthoDB" id="2870418at2759"/>
<evidence type="ECO:0000313" key="3">
    <source>
        <dbReference type="Proteomes" id="UP000467700"/>
    </source>
</evidence>
<dbReference type="AlphaFoldDB" id="A0A8S0WHR7"/>
<dbReference type="PROSITE" id="PS50181">
    <property type="entry name" value="FBOX"/>
    <property type="match status" value="1"/>
</dbReference>
<gene>
    <name evidence="2" type="ORF">AAE3_LOCUS12011</name>
</gene>
<comment type="caution">
    <text evidence="2">The sequence shown here is derived from an EMBL/GenBank/DDBJ whole genome shotgun (WGS) entry which is preliminary data.</text>
</comment>
<name>A0A8S0WHR7_CYCAE</name>
<feature type="domain" description="F-box" evidence="1">
    <location>
        <begin position="36"/>
        <end position="86"/>
    </location>
</feature>
<evidence type="ECO:0000313" key="2">
    <source>
        <dbReference type="EMBL" id="CAA7269800.1"/>
    </source>
</evidence>
<dbReference type="InterPro" id="IPR036047">
    <property type="entry name" value="F-box-like_dom_sf"/>
</dbReference>
<dbReference type="Gene3D" id="1.20.1280.50">
    <property type="match status" value="1"/>
</dbReference>
<dbReference type="EMBL" id="CACVBS010000080">
    <property type="protein sequence ID" value="CAA7269800.1"/>
    <property type="molecule type" value="Genomic_DNA"/>
</dbReference>
<evidence type="ECO:0000259" key="1">
    <source>
        <dbReference type="PROSITE" id="PS50181"/>
    </source>
</evidence>
<dbReference type="Proteomes" id="UP000467700">
    <property type="component" value="Unassembled WGS sequence"/>
</dbReference>
<reference evidence="2 3" key="1">
    <citation type="submission" date="2020-01" db="EMBL/GenBank/DDBJ databases">
        <authorList>
            <person name="Gupta K D."/>
        </authorList>
    </citation>
    <scope>NUCLEOTIDE SEQUENCE [LARGE SCALE GENOMIC DNA]</scope>
</reference>
<dbReference type="SUPFAM" id="SSF81383">
    <property type="entry name" value="F-box domain"/>
    <property type="match status" value="1"/>
</dbReference>
<accession>A0A8S0WHR7</accession>
<sequence length="398" mass="45577">MALYTTQEELEALVSDYRRDLERKELQRQKSLKGRPSLIQQVPPEVLLEVFSILVNNDSRNMVFPSHVCRLWRGLITESSSLWTCIALGHYNEDKEAVFAYLQTVVSRAGPRQLSLSIYPDSKFLTACELLKIVLKVAENAEWCSLCYESYKIDEFVPYFDGSANVAHVRSLSLICRVRDFGIFELDLPGGVVDMQPFVQLRSLTLEFLQQVRTANVLAPWDQLTALNLGAYMDSLRYLTILRSCVNLETCRLCPDTNDDMQKISHEELERDPIQLTQLKRLHLTTYRVPALIPWNLQCPALQDATFDYDENDDNDECCELISFIRSCGTTLQKMQLPGIATDYFHEMQDDLKVLERLTISGPFGSPDIDELSKKEIYTAGIRFFSGISLISPRLFLD</sequence>
<keyword evidence="3" id="KW-1185">Reference proteome</keyword>
<dbReference type="Pfam" id="PF12937">
    <property type="entry name" value="F-box-like"/>
    <property type="match status" value="1"/>
</dbReference>
<organism evidence="2 3">
    <name type="scientific">Cyclocybe aegerita</name>
    <name type="common">Black poplar mushroom</name>
    <name type="synonym">Agrocybe aegerita</name>
    <dbReference type="NCBI Taxonomy" id="1973307"/>
    <lineage>
        <taxon>Eukaryota</taxon>
        <taxon>Fungi</taxon>
        <taxon>Dikarya</taxon>
        <taxon>Basidiomycota</taxon>
        <taxon>Agaricomycotina</taxon>
        <taxon>Agaricomycetes</taxon>
        <taxon>Agaricomycetidae</taxon>
        <taxon>Agaricales</taxon>
        <taxon>Agaricineae</taxon>
        <taxon>Bolbitiaceae</taxon>
        <taxon>Cyclocybe</taxon>
    </lineage>
</organism>
<protein>
    <recommendedName>
        <fullName evidence="1">F-box domain-containing protein</fullName>
    </recommendedName>
</protein>
<proteinExistence type="predicted"/>
<dbReference type="InterPro" id="IPR001810">
    <property type="entry name" value="F-box_dom"/>
</dbReference>